<organism evidence="1">
    <name type="scientific">Picea glauca</name>
    <name type="common">White spruce</name>
    <name type="synonym">Pinus glauca</name>
    <dbReference type="NCBI Taxonomy" id="3330"/>
    <lineage>
        <taxon>Eukaryota</taxon>
        <taxon>Viridiplantae</taxon>
        <taxon>Streptophyta</taxon>
        <taxon>Embryophyta</taxon>
        <taxon>Tracheophyta</taxon>
        <taxon>Spermatophyta</taxon>
        <taxon>Pinopsida</taxon>
        <taxon>Pinidae</taxon>
        <taxon>Conifers I</taxon>
        <taxon>Pinales</taxon>
        <taxon>Pinaceae</taxon>
        <taxon>Picea</taxon>
    </lineage>
</organism>
<reference evidence="1" key="1">
    <citation type="journal article" date="2015" name="Genome Biol. Evol.">
        <title>Organellar Genomes of White Spruce (Picea glauca): Assembly and Annotation.</title>
        <authorList>
            <person name="Jackman S.D."/>
            <person name="Warren R.L."/>
            <person name="Gibb E.A."/>
            <person name="Vandervalk B.P."/>
            <person name="Mohamadi H."/>
            <person name="Chu J."/>
            <person name="Raymond A."/>
            <person name="Pleasance S."/>
            <person name="Coope R."/>
            <person name="Wildung M.R."/>
            <person name="Ritland C.E."/>
            <person name="Bousquet J."/>
            <person name="Jones S.J."/>
            <person name="Bohlmann J."/>
            <person name="Birol I."/>
        </authorList>
    </citation>
    <scope>NUCLEOTIDE SEQUENCE [LARGE SCALE GENOMIC DNA]</scope>
    <source>
        <tissue evidence="1">Flushing bud</tissue>
    </source>
</reference>
<sequence length="67" mass="7204">MPTGSVLPLPLAKDSTVESFVLAYMLNLNLEPYVCMVAYGSYLALGVTWTIRVAIRGEVSAVARVGK</sequence>
<evidence type="ECO:0000313" key="1">
    <source>
        <dbReference type="EMBL" id="KUM51142.1"/>
    </source>
</evidence>
<geneLocation type="mitochondrion" evidence="1"/>
<protein>
    <submittedName>
        <fullName evidence="1">Uncharacterized protein</fullName>
    </submittedName>
</protein>
<dbReference type="EMBL" id="LKAM01000001">
    <property type="protein sequence ID" value="KUM51142.1"/>
    <property type="molecule type" value="Genomic_DNA"/>
</dbReference>
<dbReference type="AlphaFoldDB" id="A0A117NJA2"/>
<proteinExistence type="predicted"/>
<keyword evidence="1" id="KW-0496">Mitochondrion</keyword>
<gene>
    <name evidence="1" type="ORF">ABT39_MTgene988</name>
</gene>
<accession>A0A117NJA2</accession>
<name>A0A117NJA2_PICGL</name>
<comment type="caution">
    <text evidence="1">The sequence shown here is derived from an EMBL/GenBank/DDBJ whole genome shotgun (WGS) entry which is preliminary data.</text>
</comment>